<dbReference type="EMBL" id="OZ035840">
    <property type="protein sequence ID" value="CAL1587769.1"/>
    <property type="molecule type" value="Genomic_DNA"/>
</dbReference>
<gene>
    <name evidence="1" type="ORF">KC01_LOCUS17693</name>
</gene>
<dbReference type="Proteomes" id="UP001497482">
    <property type="component" value="Chromosome 18"/>
</dbReference>
<dbReference type="AlphaFoldDB" id="A0AAV2KK61"/>
<evidence type="ECO:0000313" key="1">
    <source>
        <dbReference type="EMBL" id="CAL1587769.1"/>
    </source>
</evidence>
<proteinExistence type="predicted"/>
<reference evidence="1 2" key="1">
    <citation type="submission" date="2024-04" db="EMBL/GenBank/DDBJ databases">
        <authorList>
            <person name="Waldvogel A.-M."/>
            <person name="Schoenle A."/>
        </authorList>
    </citation>
    <scope>NUCLEOTIDE SEQUENCE [LARGE SCALE GENOMIC DNA]</scope>
</reference>
<organism evidence="1 2">
    <name type="scientific">Knipowitschia caucasica</name>
    <name type="common">Caucasian dwarf goby</name>
    <name type="synonym">Pomatoschistus caucasicus</name>
    <dbReference type="NCBI Taxonomy" id="637954"/>
    <lineage>
        <taxon>Eukaryota</taxon>
        <taxon>Metazoa</taxon>
        <taxon>Chordata</taxon>
        <taxon>Craniata</taxon>
        <taxon>Vertebrata</taxon>
        <taxon>Euteleostomi</taxon>
        <taxon>Actinopterygii</taxon>
        <taxon>Neopterygii</taxon>
        <taxon>Teleostei</taxon>
        <taxon>Neoteleostei</taxon>
        <taxon>Acanthomorphata</taxon>
        <taxon>Gobiaria</taxon>
        <taxon>Gobiiformes</taxon>
        <taxon>Gobioidei</taxon>
        <taxon>Gobiidae</taxon>
        <taxon>Gobiinae</taxon>
        <taxon>Knipowitschia</taxon>
    </lineage>
</organism>
<evidence type="ECO:0000313" key="2">
    <source>
        <dbReference type="Proteomes" id="UP001497482"/>
    </source>
</evidence>
<accession>A0AAV2KK61</accession>
<keyword evidence="2" id="KW-1185">Reference proteome</keyword>
<protein>
    <submittedName>
        <fullName evidence="1">Uncharacterized protein</fullName>
    </submittedName>
</protein>
<sequence>MIGLCSESSEQLSSTVLYICGTSCTSSSKREGGGGAITDLHPHCTDNLSTATPSSTRPWRTGVALIGPELYLGG</sequence>
<name>A0AAV2KK61_KNICA</name>